<dbReference type="SUPFAM" id="SSF55347">
    <property type="entry name" value="Glyceraldehyde-3-phosphate dehydrogenase-like, C-terminal domain"/>
    <property type="match status" value="1"/>
</dbReference>
<dbReference type="Proteomes" id="UP001165393">
    <property type="component" value="Unassembled WGS sequence"/>
</dbReference>
<evidence type="ECO:0000256" key="2">
    <source>
        <dbReference type="ARBA" id="ARBA00022729"/>
    </source>
</evidence>
<dbReference type="InterPro" id="IPR000683">
    <property type="entry name" value="Gfo/Idh/MocA-like_OxRdtase_N"/>
</dbReference>
<dbReference type="RefSeq" id="WP_251259782.1">
    <property type="nucleotide sequence ID" value="NZ_JAMQGP010000001.1"/>
</dbReference>
<dbReference type="SUPFAM" id="SSF51735">
    <property type="entry name" value="NAD(P)-binding Rossmann-fold domains"/>
    <property type="match status" value="1"/>
</dbReference>
<evidence type="ECO:0000259" key="5">
    <source>
        <dbReference type="Pfam" id="PF22725"/>
    </source>
</evidence>
<dbReference type="AlphaFoldDB" id="A0AA42B677"/>
<dbReference type="Gene3D" id="3.30.360.10">
    <property type="entry name" value="Dihydrodipicolinate Reductase, domain 2"/>
    <property type="match status" value="1"/>
</dbReference>
<protein>
    <submittedName>
        <fullName evidence="6">Gfo/Idh/MocA family oxidoreductase</fullName>
    </submittedName>
</protein>
<comment type="similarity">
    <text evidence="1">Belongs to the Gfo/Idh/MocA family.</text>
</comment>
<gene>
    <name evidence="6" type="ORF">NAF29_01855</name>
</gene>
<dbReference type="Pfam" id="PF01408">
    <property type="entry name" value="GFO_IDH_MocA"/>
    <property type="match status" value="1"/>
</dbReference>
<name>A0AA42B677_9GAMM</name>
<feature type="domain" description="Gfo/Idh/MocA-like oxidoreductase N-terminal" evidence="4">
    <location>
        <begin position="5"/>
        <end position="121"/>
    </location>
</feature>
<dbReference type="InterPro" id="IPR036291">
    <property type="entry name" value="NAD(P)-bd_dom_sf"/>
</dbReference>
<evidence type="ECO:0000259" key="4">
    <source>
        <dbReference type="Pfam" id="PF01408"/>
    </source>
</evidence>
<proteinExistence type="inferred from homology"/>
<sequence length="329" mass="36663">MTADFRWGLIGPGRIAHRFAQALAHHGCGVLQAVASRSEQRAQAFASKYNASFVYTNYDDLFAAADVDGVYIATPHNFHFEQIAACIKAGKPVLCEKPLTVTAAQTEALIELSRSHQVFLMEALWSRFLPVYQKVDYWLSKGLIGTPRLVQSNFGFNVPRNESDRLLNPNLAGGVLLDMGVYCMSMSQWVFGRSPLSANASGIVGTTGVDELMVANLDFGQHQFAQFSCNFVSQTENSLTIYGSNGHIKVDEMFWDATSASLHLANGTVEQCNEPYAQTGFEYEIMEAERCIQAGKIESDMISHKMTLETMQWMDNLRNQLNVQYPEDR</sequence>
<dbReference type="EMBL" id="JAMQGP010000001">
    <property type="protein sequence ID" value="MCM2678415.1"/>
    <property type="molecule type" value="Genomic_DNA"/>
</dbReference>
<dbReference type="Gene3D" id="3.40.50.720">
    <property type="entry name" value="NAD(P)-binding Rossmann-like Domain"/>
    <property type="match status" value="1"/>
</dbReference>
<dbReference type="InterPro" id="IPR050984">
    <property type="entry name" value="Gfo/Idh/MocA_domain"/>
</dbReference>
<evidence type="ECO:0000256" key="1">
    <source>
        <dbReference type="ARBA" id="ARBA00010928"/>
    </source>
</evidence>
<comment type="caution">
    <text evidence="6">The sequence shown here is derived from an EMBL/GenBank/DDBJ whole genome shotgun (WGS) entry which is preliminary data.</text>
</comment>
<organism evidence="6 7">
    <name type="scientific">Echinimonas agarilytica</name>
    <dbReference type="NCBI Taxonomy" id="1215918"/>
    <lineage>
        <taxon>Bacteria</taxon>
        <taxon>Pseudomonadati</taxon>
        <taxon>Pseudomonadota</taxon>
        <taxon>Gammaproteobacteria</taxon>
        <taxon>Alteromonadales</taxon>
        <taxon>Echinimonadaceae</taxon>
        <taxon>Echinimonas</taxon>
    </lineage>
</organism>
<evidence type="ECO:0000313" key="7">
    <source>
        <dbReference type="Proteomes" id="UP001165393"/>
    </source>
</evidence>
<dbReference type="PANTHER" id="PTHR22604">
    <property type="entry name" value="OXIDOREDUCTASES"/>
    <property type="match status" value="1"/>
</dbReference>
<evidence type="ECO:0000313" key="6">
    <source>
        <dbReference type="EMBL" id="MCM2678415.1"/>
    </source>
</evidence>
<dbReference type="GO" id="GO:0016491">
    <property type="term" value="F:oxidoreductase activity"/>
    <property type="evidence" value="ECO:0007669"/>
    <property type="project" value="UniProtKB-KW"/>
</dbReference>
<reference evidence="6 7" key="1">
    <citation type="journal article" date="2013" name="Antonie Van Leeuwenhoek">
        <title>Echinimonas agarilytica gen. nov., sp. nov., a new gammaproteobacterium isolated from the sea urchin Strongylocentrotus intermedius.</title>
        <authorList>
            <person name="Nedashkovskaya O.I."/>
            <person name="Stenkova A.M."/>
            <person name="Zhukova N.V."/>
            <person name="Van Trappen S."/>
            <person name="Lee J.S."/>
            <person name="Kim S.B."/>
        </authorList>
    </citation>
    <scope>NUCLEOTIDE SEQUENCE [LARGE SCALE GENOMIC DNA]</scope>
    <source>
        <strain evidence="6 7">KMM 6351</strain>
    </source>
</reference>
<keyword evidence="7" id="KW-1185">Reference proteome</keyword>
<keyword evidence="3" id="KW-0560">Oxidoreductase</keyword>
<dbReference type="GO" id="GO:0000166">
    <property type="term" value="F:nucleotide binding"/>
    <property type="evidence" value="ECO:0007669"/>
    <property type="project" value="InterPro"/>
</dbReference>
<dbReference type="Pfam" id="PF22725">
    <property type="entry name" value="GFO_IDH_MocA_C3"/>
    <property type="match status" value="1"/>
</dbReference>
<dbReference type="PANTHER" id="PTHR22604:SF105">
    <property type="entry name" value="TRANS-1,2-DIHYDROBENZENE-1,2-DIOL DEHYDROGENASE"/>
    <property type="match status" value="1"/>
</dbReference>
<keyword evidence="2" id="KW-0732">Signal</keyword>
<accession>A0AA42B677</accession>
<feature type="domain" description="GFO/IDH/MocA-like oxidoreductase" evidence="5">
    <location>
        <begin position="132"/>
        <end position="248"/>
    </location>
</feature>
<evidence type="ECO:0000256" key="3">
    <source>
        <dbReference type="ARBA" id="ARBA00023002"/>
    </source>
</evidence>
<dbReference type="InterPro" id="IPR055170">
    <property type="entry name" value="GFO_IDH_MocA-like_dom"/>
</dbReference>